<reference evidence="2" key="1">
    <citation type="journal article" date="2020" name="New Phytol.">
        <title>Comparative genomics reveals dynamic genome evolution in host specialist ectomycorrhizal fungi.</title>
        <authorList>
            <person name="Lofgren L.A."/>
            <person name="Nguyen N.H."/>
            <person name="Vilgalys R."/>
            <person name="Ruytinx J."/>
            <person name="Liao H.L."/>
            <person name="Branco S."/>
            <person name="Kuo A."/>
            <person name="LaButti K."/>
            <person name="Lipzen A."/>
            <person name="Andreopoulos W."/>
            <person name="Pangilinan J."/>
            <person name="Riley R."/>
            <person name="Hundley H."/>
            <person name="Na H."/>
            <person name="Barry K."/>
            <person name="Grigoriev I.V."/>
            <person name="Stajich J.E."/>
            <person name="Kennedy P.G."/>
        </authorList>
    </citation>
    <scope>NUCLEOTIDE SEQUENCE</scope>
    <source>
        <strain evidence="2">FC203</strain>
    </source>
</reference>
<keyword evidence="3" id="KW-1185">Reference proteome</keyword>
<organism evidence="2 3">
    <name type="scientific">Suillus fuscotomentosus</name>
    <dbReference type="NCBI Taxonomy" id="1912939"/>
    <lineage>
        <taxon>Eukaryota</taxon>
        <taxon>Fungi</taxon>
        <taxon>Dikarya</taxon>
        <taxon>Basidiomycota</taxon>
        <taxon>Agaricomycotina</taxon>
        <taxon>Agaricomycetes</taxon>
        <taxon>Agaricomycetidae</taxon>
        <taxon>Boletales</taxon>
        <taxon>Suillineae</taxon>
        <taxon>Suillaceae</taxon>
        <taxon>Suillus</taxon>
    </lineage>
</organism>
<feature type="region of interest" description="Disordered" evidence="1">
    <location>
        <begin position="29"/>
        <end position="67"/>
    </location>
</feature>
<evidence type="ECO:0000313" key="3">
    <source>
        <dbReference type="Proteomes" id="UP001195769"/>
    </source>
</evidence>
<dbReference type="GeneID" id="64656471"/>
<accession>A0AAD4HK09</accession>
<sequence>MNDYNFWHEDSDLYRALPPEWLRLVDNDLSSSQPQQDCLPSAPEYPPPVVTQHHQHHMNGGDSTSNDQRIHIATQQPSYNASFNHLRSPSSNDPLVNNPESSGNICESSPSGGQPDPVHDNPPTSLTSSSLYVCKWNDGHGPCNKALNKQEMKKHIPSHLPRGNSHVICRWEGCTYQQPMRRDTIIRHIRQIDLKIDPRRS</sequence>
<feature type="compositionally biased region" description="Polar residues" evidence="1">
    <location>
        <begin position="29"/>
        <end position="38"/>
    </location>
</feature>
<feature type="compositionally biased region" description="Polar residues" evidence="1">
    <location>
        <begin position="81"/>
        <end position="112"/>
    </location>
</feature>
<proteinExistence type="predicted"/>
<feature type="non-terminal residue" evidence="2">
    <location>
        <position position="1"/>
    </location>
</feature>
<evidence type="ECO:0000313" key="2">
    <source>
        <dbReference type="EMBL" id="KAG1898319.1"/>
    </source>
</evidence>
<evidence type="ECO:0000256" key="1">
    <source>
        <dbReference type="SAM" id="MobiDB-lite"/>
    </source>
</evidence>
<comment type="caution">
    <text evidence="2">The sequence shown here is derived from an EMBL/GenBank/DDBJ whole genome shotgun (WGS) entry which is preliminary data.</text>
</comment>
<protein>
    <submittedName>
        <fullName evidence="2">Uncharacterized protein</fullName>
    </submittedName>
</protein>
<feature type="region of interest" description="Disordered" evidence="1">
    <location>
        <begin position="81"/>
        <end position="125"/>
    </location>
</feature>
<dbReference type="RefSeq" id="XP_041223895.1">
    <property type="nucleotide sequence ID" value="XM_041362173.1"/>
</dbReference>
<gene>
    <name evidence="2" type="ORF">F5891DRAFT_1044120</name>
</gene>
<dbReference type="EMBL" id="JABBWK010000040">
    <property type="protein sequence ID" value="KAG1898319.1"/>
    <property type="molecule type" value="Genomic_DNA"/>
</dbReference>
<dbReference type="AlphaFoldDB" id="A0AAD4HK09"/>
<dbReference type="Proteomes" id="UP001195769">
    <property type="component" value="Unassembled WGS sequence"/>
</dbReference>
<name>A0AAD4HK09_9AGAM</name>